<name>A0A344TMG3_9BACT</name>
<dbReference type="EMBL" id="CP030850">
    <property type="protein sequence ID" value="AXE19834.1"/>
    <property type="molecule type" value="Genomic_DNA"/>
</dbReference>
<evidence type="ECO:0000313" key="3">
    <source>
        <dbReference type="Proteomes" id="UP000251993"/>
    </source>
</evidence>
<dbReference type="PANTHER" id="PTHR33886">
    <property type="entry name" value="UNSATURATED RHAMNOGALACTURONAN HYDROLASE (EUROFUNG)"/>
    <property type="match status" value="1"/>
</dbReference>
<evidence type="ECO:0000313" key="2">
    <source>
        <dbReference type="EMBL" id="AXE19834.1"/>
    </source>
</evidence>
<dbReference type="Gene3D" id="1.50.10.10">
    <property type="match status" value="1"/>
</dbReference>
<dbReference type="Proteomes" id="UP000251993">
    <property type="component" value="Chromosome"/>
</dbReference>
<proteinExistence type="predicted"/>
<dbReference type="Pfam" id="PF07470">
    <property type="entry name" value="Glyco_hydro_88"/>
    <property type="match status" value="1"/>
</dbReference>
<keyword evidence="1 2" id="KW-0378">Hydrolase</keyword>
<dbReference type="SUPFAM" id="SSF52317">
    <property type="entry name" value="Class I glutamine amidotransferase-like"/>
    <property type="match status" value="1"/>
</dbReference>
<dbReference type="RefSeq" id="WP_114068602.1">
    <property type="nucleotide sequence ID" value="NZ_CP030850.1"/>
</dbReference>
<organism evidence="2 3">
    <name type="scientific">Runella rosea</name>
    <dbReference type="NCBI Taxonomy" id="2259595"/>
    <lineage>
        <taxon>Bacteria</taxon>
        <taxon>Pseudomonadati</taxon>
        <taxon>Bacteroidota</taxon>
        <taxon>Cytophagia</taxon>
        <taxon>Cytophagales</taxon>
        <taxon>Spirosomataceae</taxon>
        <taxon>Runella</taxon>
    </lineage>
</organism>
<dbReference type="InterPro" id="IPR029062">
    <property type="entry name" value="Class_I_gatase-like"/>
</dbReference>
<reference evidence="2 3" key="1">
    <citation type="submission" date="2018-07" db="EMBL/GenBank/DDBJ databases">
        <title>Genome sequencing of Runella.</title>
        <authorList>
            <person name="Baek M.-G."/>
            <person name="Yi H."/>
        </authorList>
    </citation>
    <scope>NUCLEOTIDE SEQUENCE [LARGE SCALE GENOMIC DNA]</scope>
    <source>
        <strain evidence="2 3">HYN0085</strain>
    </source>
</reference>
<dbReference type="SUPFAM" id="SSF48208">
    <property type="entry name" value="Six-hairpin glycosidases"/>
    <property type="match status" value="1"/>
</dbReference>
<dbReference type="OrthoDB" id="6381507at2"/>
<dbReference type="InterPro" id="IPR008928">
    <property type="entry name" value="6-hairpin_glycosidase_sf"/>
</dbReference>
<sequence>MKHLLFYSFILAISHSLVAQKTPYSVRMAESVMSWHKDSITVKEGKPAGWDYEQGLIYKAIEKVWNRTGDGKYFEYVVRDINRYVQKEGSIRTYKYDDFNLDNIPTGRALLTIYQQTQPDKEKYRKAADLLWKQIENQPKTKEGGYWHKKRYPNQMWLDGLFMAEPFSAEYSLIFNHPEHFNDIAKQFALIEKYAVDPKTGLIYHAYDESKSEKWADPKTGLSPHFWSRAIGWYAMALVDVLDYFPETHPERANLVKYLQRLAPALVKYQDAKSGVWYQMTTQGTRKGNYFEASASCMFVYALAKGVRMGYLPQTYLSVAQKGYAGILKEFVEETPNGTLNLNKTVSVGGLGGTPYRDGSYEYYLSEPIRQNDLKGVGPFIFASVEMEIASENSLGKGKTVATDYYFNREFRKNWNGQEEQFHYTWEDPMHSGFKVWGNIFRDLGAKTTAIQAAPTAENLKNVDVYIIVDPDTKKETANPNFIQDTDIKQISNWVKAGGTLVLMANDTANCEHKNFNRLANEFGIQFLPKNVNMVQGTQWEQGRIDIPSGNQIFKNTKAVYIKELAPLNLKAPAQGIMSHKGDVIIGVAKVGKGTVFAVGDPWLYNEYTDGRRIPVVYENFSAAKDLATWLLSAKK</sequence>
<accession>A0A344TMG3</accession>
<protein>
    <submittedName>
        <fullName evidence="2">Glycoside hydrolase family 88 protein</fullName>
    </submittedName>
</protein>
<dbReference type="AlphaFoldDB" id="A0A344TMG3"/>
<dbReference type="Gene3D" id="3.40.50.880">
    <property type="match status" value="1"/>
</dbReference>
<dbReference type="InterPro" id="IPR010905">
    <property type="entry name" value="Glyco_hydro_88"/>
</dbReference>
<dbReference type="InterPro" id="IPR052043">
    <property type="entry name" value="PolySaccharide_Degr_Enz"/>
</dbReference>
<dbReference type="PANTHER" id="PTHR33886:SF8">
    <property type="entry name" value="UNSATURATED RHAMNOGALACTURONAN HYDROLASE (EUROFUNG)"/>
    <property type="match status" value="1"/>
</dbReference>
<dbReference type="KEGG" id="run:DR864_19845"/>
<keyword evidence="3" id="KW-1185">Reference proteome</keyword>
<dbReference type="GO" id="GO:0005975">
    <property type="term" value="P:carbohydrate metabolic process"/>
    <property type="evidence" value="ECO:0007669"/>
    <property type="project" value="InterPro"/>
</dbReference>
<dbReference type="GO" id="GO:0016787">
    <property type="term" value="F:hydrolase activity"/>
    <property type="evidence" value="ECO:0007669"/>
    <property type="project" value="UniProtKB-KW"/>
</dbReference>
<dbReference type="InterPro" id="IPR012341">
    <property type="entry name" value="6hp_glycosidase-like_sf"/>
</dbReference>
<evidence type="ECO:0000256" key="1">
    <source>
        <dbReference type="ARBA" id="ARBA00022801"/>
    </source>
</evidence>
<gene>
    <name evidence="2" type="ORF">DR864_19845</name>
</gene>